<dbReference type="RefSeq" id="WP_045026041.1">
    <property type="nucleotide sequence ID" value="NZ_CAJXKZ010000006.1"/>
</dbReference>
<dbReference type="EMBL" id="JRHC01000001">
    <property type="protein sequence ID" value="KJF44486.1"/>
    <property type="molecule type" value="Genomic_DNA"/>
</dbReference>
<evidence type="ECO:0000313" key="2">
    <source>
        <dbReference type="Proteomes" id="UP000032544"/>
    </source>
</evidence>
<reference evidence="1 2" key="1">
    <citation type="submission" date="2014-09" db="EMBL/GenBank/DDBJ databases">
        <title>Draft Genome Sequence of Draconibacterium sp. JN14CK-3.</title>
        <authorList>
            <person name="Dong C."/>
            <person name="Lai Q."/>
            <person name="Shao Z."/>
        </authorList>
    </citation>
    <scope>NUCLEOTIDE SEQUENCE [LARGE SCALE GENOMIC DNA]</scope>
    <source>
        <strain evidence="1 2">JN14CK-3</strain>
    </source>
</reference>
<evidence type="ECO:0000313" key="1">
    <source>
        <dbReference type="EMBL" id="KJF44486.1"/>
    </source>
</evidence>
<organism evidence="1 2">
    <name type="scientific">Draconibacterium sediminis</name>
    <dbReference type="NCBI Taxonomy" id="1544798"/>
    <lineage>
        <taxon>Bacteria</taxon>
        <taxon>Pseudomonadati</taxon>
        <taxon>Bacteroidota</taxon>
        <taxon>Bacteroidia</taxon>
        <taxon>Marinilabiliales</taxon>
        <taxon>Prolixibacteraceae</taxon>
        <taxon>Draconibacterium</taxon>
    </lineage>
</organism>
<dbReference type="STRING" id="1544798.LH29_03080"/>
<sequence length="117" mass="13219">MKLIRKHTNLLFVLILPVYLYIVQTSIQNKHTHVYANGIVVAHSHPTSDSDGSGNNHNHSQREINLYSSLHSDFYETPGLTAFNFEVPVDHIDYIVYNEQEVSIPVLLLSIPRGPPA</sequence>
<comment type="caution">
    <text evidence="1">The sequence shown here is derived from an EMBL/GenBank/DDBJ whole genome shotgun (WGS) entry which is preliminary data.</text>
</comment>
<gene>
    <name evidence="1" type="ORF">LH29_03080</name>
</gene>
<dbReference type="OrthoDB" id="1122480at2"/>
<proteinExistence type="predicted"/>
<accession>A0A0D8JD34</accession>
<dbReference type="AlphaFoldDB" id="A0A0D8JD34"/>
<dbReference type="Proteomes" id="UP000032544">
    <property type="component" value="Unassembled WGS sequence"/>
</dbReference>
<keyword evidence="2" id="KW-1185">Reference proteome</keyword>
<protein>
    <submittedName>
        <fullName evidence="1">Uncharacterized protein</fullName>
    </submittedName>
</protein>
<name>A0A0D8JD34_9BACT</name>